<name>A0A9P4LW76_9PEZI</name>
<feature type="compositionally biased region" description="Pro residues" evidence="1">
    <location>
        <begin position="169"/>
        <end position="180"/>
    </location>
</feature>
<gene>
    <name evidence="2" type="ORF">K490DRAFT_57689</name>
</gene>
<accession>A0A9P4LW76</accession>
<reference evidence="2" key="1">
    <citation type="journal article" date="2020" name="Stud. Mycol.">
        <title>101 Dothideomycetes genomes: a test case for predicting lifestyles and emergence of pathogens.</title>
        <authorList>
            <person name="Haridas S."/>
            <person name="Albert R."/>
            <person name="Binder M."/>
            <person name="Bloem J."/>
            <person name="Labutti K."/>
            <person name="Salamov A."/>
            <person name="Andreopoulos B."/>
            <person name="Baker S."/>
            <person name="Barry K."/>
            <person name="Bills G."/>
            <person name="Bluhm B."/>
            <person name="Cannon C."/>
            <person name="Castanera R."/>
            <person name="Culley D."/>
            <person name="Daum C."/>
            <person name="Ezra D."/>
            <person name="Gonzalez J."/>
            <person name="Henrissat B."/>
            <person name="Kuo A."/>
            <person name="Liang C."/>
            <person name="Lipzen A."/>
            <person name="Lutzoni F."/>
            <person name="Magnuson J."/>
            <person name="Mondo S."/>
            <person name="Nolan M."/>
            <person name="Ohm R."/>
            <person name="Pangilinan J."/>
            <person name="Park H.-J."/>
            <person name="Ramirez L."/>
            <person name="Alfaro M."/>
            <person name="Sun H."/>
            <person name="Tritt A."/>
            <person name="Yoshinaga Y."/>
            <person name="Zwiers L.-H."/>
            <person name="Turgeon B."/>
            <person name="Goodwin S."/>
            <person name="Spatafora J."/>
            <person name="Crous P."/>
            <person name="Grigoriev I."/>
        </authorList>
    </citation>
    <scope>NUCLEOTIDE SEQUENCE</scope>
    <source>
        <strain evidence="2">CBS 121410</strain>
    </source>
</reference>
<protein>
    <recommendedName>
        <fullName evidence="4">BTB domain-containing protein</fullName>
    </recommendedName>
</protein>
<sequence length="777" mass="83926">MAPSARPPAAKNARIVPVVPLAFTRPVKPKQPVAPADTTPDDQSANTNAQPNGSTTVTRASPKDSPQAPPTPNVETSEAVHHGEDKSEPPATGLGSDDAVHLSGGEENSNGFDGTIKASAAIKVKKLTNSGQAVTVTAEGPAMAQESMMEPLRSHVPELQGPVAKSKPQRPPFELPPPFYPSGDRSTPNSTTSSTFGRIPPPNPVTLHHPRPSVNGGIVFGGLPDSSSVSPAPPVANGSMPYPAPPPGFLGANFMPPPPANFFAGHAHHFSEPNGHVMHPSVPVGMTPQGNFGFRRDQPPPQFRPAQSWLPPNGPLPHRPELFTSRQAPGLNGNGPFSRPGSQASSPRALPVDQVLADGAVKPHLPSMQTNGAPAKAPAQFGYPAVSRDMDMGLKDYLAAHFSNRDFADYFIKIFHGADRVLTMALPGHGLMLARSPRLAQLMLSASSPHFEDGMRVLDVPIADRFFDGYMFAEALKHLYGQDLLNTRNVVQGLQPFNGLPASAETFGSPQQRMRHTLAYAAAGFYLQVPRITCRGLDVATDLLRWDNLEVALAFAMDGGLDSSWRTDDASEDRNSASSTGDDALSRSDSFASPSYGQYSTQFLQTIIGFIIHNFPKEFELDTSAPQLVDIPRLPIISNERPNSRNPRLSTIRFGEVPVESGGPSRYVLTLLSSVLVSLPFTVLKALLEDFGLCSRVGRDRLPQLMQSVIDERESRRTRALKHRNMYPVAGDAEDNLKHNLMWIERVEQYQQHASGFRVARTRQGVETPGSTMSIER</sequence>
<keyword evidence="3" id="KW-1185">Reference proteome</keyword>
<evidence type="ECO:0000256" key="1">
    <source>
        <dbReference type="SAM" id="MobiDB-lite"/>
    </source>
</evidence>
<feature type="region of interest" description="Disordered" evidence="1">
    <location>
        <begin position="161"/>
        <end position="210"/>
    </location>
</feature>
<dbReference type="Proteomes" id="UP000799776">
    <property type="component" value="Unassembled WGS sequence"/>
</dbReference>
<feature type="compositionally biased region" description="Basic and acidic residues" evidence="1">
    <location>
        <begin position="78"/>
        <end position="88"/>
    </location>
</feature>
<evidence type="ECO:0000313" key="3">
    <source>
        <dbReference type="Proteomes" id="UP000799776"/>
    </source>
</evidence>
<feature type="compositionally biased region" description="Basic and acidic residues" evidence="1">
    <location>
        <begin position="566"/>
        <end position="575"/>
    </location>
</feature>
<dbReference type="OrthoDB" id="5329403at2759"/>
<dbReference type="AlphaFoldDB" id="A0A9P4LW76"/>
<organism evidence="2 3">
    <name type="scientific">Saccharata proteae CBS 121410</name>
    <dbReference type="NCBI Taxonomy" id="1314787"/>
    <lineage>
        <taxon>Eukaryota</taxon>
        <taxon>Fungi</taxon>
        <taxon>Dikarya</taxon>
        <taxon>Ascomycota</taxon>
        <taxon>Pezizomycotina</taxon>
        <taxon>Dothideomycetes</taxon>
        <taxon>Dothideomycetes incertae sedis</taxon>
        <taxon>Botryosphaeriales</taxon>
        <taxon>Saccharataceae</taxon>
        <taxon>Saccharata</taxon>
    </lineage>
</organism>
<feature type="region of interest" description="Disordered" evidence="1">
    <location>
        <begin position="566"/>
        <end position="589"/>
    </location>
</feature>
<dbReference type="EMBL" id="ML978723">
    <property type="protein sequence ID" value="KAF2086792.1"/>
    <property type="molecule type" value="Genomic_DNA"/>
</dbReference>
<feature type="region of interest" description="Disordered" evidence="1">
    <location>
        <begin position="24"/>
        <end position="113"/>
    </location>
</feature>
<feature type="compositionally biased region" description="Polar residues" evidence="1">
    <location>
        <begin position="184"/>
        <end position="196"/>
    </location>
</feature>
<feature type="compositionally biased region" description="Polar residues" evidence="1">
    <location>
        <begin position="41"/>
        <end position="59"/>
    </location>
</feature>
<evidence type="ECO:0008006" key="4">
    <source>
        <dbReference type="Google" id="ProtNLM"/>
    </source>
</evidence>
<comment type="caution">
    <text evidence="2">The sequence shown here is derived from an EMBL/GenBank/DDBJ whole genome shotgun (WGS) entry which is preliminary data.</text>
</comment>
<feature type="region of interest" description="Disordered" evidence="1">
    <location>
        <begin position="294"/>
        <end position="349"/>
    </location>
</feature>
<evidence type="ECO:0000313" key="2">
    <source>
        <dbReference type="EMBL" id="KAF2086792.1"/>
    </source>
</evidence>
<proteinExistence type="predicted"/>
<feature type="compositionally biased region" description="Polar residues" evidence="1">
    <location>
        <begin position="576"/>
        <end position="589"/>
    </location>
</feature>